<sequence>MDRQETKCFVFSGIWMWLSEERKIIIEPRGKPAIFLGYSESSKGYRWLSEERKIIISRDVKFATGETGVPTTFEDFIPEDWYQVEESSSKNRTMEVELAPLEVPEQHEDIVEDQVEDRHQPRRGRGRPRIIRTGMRERPRLEYQPVQEERQRRRSTSTRRARS</sequence>
<keyword evidence="4" id="KW-1185">Reference proteome</keyword>
<evidence type="ECO:0000313" key="3">
    <source>
        <dbReference type="EMBL" id="KAK9744319.1"/>
    </source>
</evidence>
<evidence type="ECO:0000259" key="2">
    <source>
        <dbReference type="Pfam" id="PF25597"/>
    </source>
</evidence>
<dbReference type="InterPro" id="IPR057670">
    <property type="entry name" value="SH3_retrovirus"/>
</dbReference>
<dbReference type="Pfam" id="PF25597">
    <property type="entry name" value="SH3_retrovirus"/>
    <property type="match status" value="1"/>
</dbReference>
<feature type="region of interest" description="Disordered" evidence="1">
    <location>
        <begin position="100"/>
        <end position="163"/>
    </location>
</feature>
<accession>A0AAW1MCN8</accession>
<feature type="compositionally biased region" description="Basic residues" evidence="1">
    <location>
        <begin position="120"/>
        <end position="130"/>
    </location>
</feature>
<gene>
    <name evidence="3" type="ORF">QE152_g7887</name>
</gene>
<evidence type="ECO:0000313" key="4">
    <source>
        <dbReference type="Proteomes" id="UP001458880"/>
    </source>
</evidence>
<proteinExistence type="predicted"/>
<reference evidence="3 4" key="1">
    <citation type="journal article" date="2024" name="BMC Genomics">
        <title>De novo assembly and annotation of Popillia japonica's genome with initial clues to its potential as an invasive pest.</title>
        <authorList>
            <person name="Cucini C."/>
            <person name="Boschi S."/>
            <person name="Funari R."/>
            <person name="Cardaioli E."/>
            <person name="Iannotti N."/>
            <person name="Marturano G."/>
            <person name="Paoli F."/>
            <person name="Bruttini M."/>
            <person name="Carapelli A."/>
            <person name="Frati F."/>
            <person name="Nardi F."/>
        </authorList>
    </citation>
    <scope>NUCLEOTIDE SEQUENCE [LARGE SCALE GENOMIC DNA]</scope>
    <source>
        <strain evidence="3">DMR45628</strain>
    </source>
</reference>
<evidence type="ECO:0000256" key="1">
    <source>
        <dbReference type="SAM" id="MobiDB-lite"/>
    </source>
</evidence>
<comment type="caution">
    <text evidence="3">The sequence shown here is derived from an EMBL/GenBank/DDBJ whole genome shotgun (WGS) entry which is preliminary data.</text>
</comment>
<organism evidence="3 4">
    <name type="scientific">Popillia japonica</name>
    <name type="common">Japanese beetle</name>
    <dbReference type="NCBI Taxonomy" id="7064"/>
    <lineage>
        <taxon>Eukaryota</taxon>
        <taxon>Metazoa</taxon>
        <taxon>Ecdysozoa</taxon>
        <taxon>Arthropoda</taxon>
        <taxon>Hexapoda</taxon>
        <taxon>Insecta</taxon>
        <taxon>Pterygota</taxon>
        <taxon>Neoptera</taxon>
        <taxon>Endopterygota</taxon>
        <taxon>Coleoptera</taxon>
        <taxon>Polyphaga</taxon>
        <taxon>Scarabaeiformia</taxon>
        <taxon>Scarabaeidae</taxon>
        <taxon>Rutelinae</taxon>
        <taxon>Popillia</taxon>
    </lineage>
</organism>
<feature type="compositionally biased region" description="Basic and acidic residues" evidence="1">
    <location>
        <begin position="134"/>
        <end position="151"/>
    </location>
</feature>
<dbReference type="Proteomes" id="UP001458880">
    <property type="component" value="Unassembled WGS sequence"/>
</dbReference>
<protein>
    <recommendedName>
        <fullName evidence="2">Retroviral polymerase SH3-like domain-containing protein</fullName>
    </recommendedName>
</protein>
<name>A0AAW1MCN8_POPJA</name>
<feature type="domain" description="Retroviral polymerase SH3-like" evidence="2">
    <location>
        <begin position="18"/>
        <end position="64"/>
    </location>
</feature>
<dbReference type="EMBL" id="JASPKY010000060">
    <property type="protein sequence ID" value="KAK9744319.1"/>
    <property type="molecule type" value="Genomic_DNA"/>
</dbReference>
<dbReference type="AlphaFoldDB" id="A0AAW1MCN8"/>
<feature type="compositionally biased region" description="Basic residues" evidence="1">
    <location>
        <begin position="152"/>
        <end position="163"/>
    </location>
</feature>